<evidence type="ECO:0000313" key="2">
    <source>
        <dbReference type="EMBL" id="CAH1412685.1"/>
    </source>
</evidence>
<keyword evidence="3" id="KW-1185">Reference proteome</keyword>
<sequence>MKRGSTLSNKSCTFLGALVVLMLIIQQGSAGLYSCWGGCLNECFLFSSKRIGESFPCYVNCFLGKCLSQPPGQTSLGTPPRLVNHPSPLHAPSPSDSEAYQDYFIDKAYEIHRYHLHNCIKDCSLQTYWFATNGEKDIKGCLTRCINKCTDLNI</sequence>
<keyword evidence="1" id="KW-0732">Signal</keyword>
<organism evidence="2 3">
    <name type="scientific">Lactuca virosa</name>
    <dbReference type="NCBI Taxonomy" id="75947"/>
    <lineage>
        <taxon>Eukaryota</taxon>
        <taxon>Viridiplantae</taxon>
        <taxon>Streptophyta</taxon>
        <taxon>Embryophyta</taxon>
        <taxon>Tracheophyta</taxon>
        <taxon>Spermatophyta</taxon>
        <taxon>Magnoliopsida</taxon>
        <taxon>eudicotyledons</taxon>
        <taxon>Gunneridae</taxon>
        <taxon>Pentapetalae</taxon>
        <taxon>asterids</taxon>
        <taxon>campanulids</taxon>
        <taxon>Asterales</taxon>
        <taxon>Asteraceae</taxon>
        <taxon>Cichorioideae</taxon>
        <taxon>Cichorieae</taxon>
        <taxon>Lactucinae</taxon>
        <taxon>Lactuca</taxon>
    </lineage>
</organism>
<protein>
    <submittedName>
        <fullName evidence="2">Uncharacterized protein</fullName>
    </submittedName>
</protein>
<dbReference type="AlphaFoldDB" id="A0AAU9LF91"/>
<name>A0AAU9LF91_9ASTR</name>
<feature type="chain" id="PRO_5043583341" evidence="1">
    <location>
        <begin position="31"/>
        <end position="154"/>
    </location>
</feature>
<gene>
    <name evidence="2" type="ORF">LVIROSA_LOCUS683</name>
</gene>
<evidence type="ECO:0000256" key="1">
    <source>
        <dbReference type="SAM" id="SignalP"/>
    </source>
</evidence>
<dbReference type="EMBL" id="CAKMRJ010000001">
    <property type="protein sequence ID" value="CAH1412685.1"/>
    <property type="molecule type" value="Genomic_DNA"/>
</dbReference>
<reference evidence="2 3" key="1">
    <citation type="submission" date="2022-01" db="EMBL/GenBank/DDBJ databases">
        <authorList>
            <person name="Xiong W."/>
            <person name="Schranz E."/>
        </authorList>
    </citation>
    <scope>NUCLEOTIDE SEQUENCE [LARGE SCALE GENOMIC DNA]</scope>
</reference>
<proteinExistence type="predicted"/>
<dbReference type="PROSITE" id="PS51257">
    <property type="entry name" value="PROKAR_LIPOPROTEIN"/>
    <property type="match status" value="1"/>
</dbReference>
<dbReference type="Proteomes" id="UP001157418">
    <property type="component" value="Unassembled WGS sequence"/>
</dbReference>
<feature type="signal peptide" evidence="1">
    <location>
        <begin position="1"/>
        <end position="30"/>
    </location>
</feature>
<comment type="caution">
    <text evidence="2">The sequence shown here is derived from an EMBL/GenBank/DDBJ whole genome shotgun (WGS) entry which is preliminary data.</text>
</comment>
<accession>A0AAU9LF91</accession>
<evidence type="ECO:0000313" key="3">
    <source>
        <dbReference type="Proteomes" id="UP001157418"/>
    </source>
</evidence>